<proteinExistence type="predicted"/>
<feature type="compositionally biased region" description="Polar residues" evidence="1">
    <location>
        <begin position="193"/>
        <end position="202"/>
    </location>
</feature>
<feature type="compositionally biased region" description="Polar residues" evidence="1">
    <location>
        <begin position="47"/>
        <end position="57"/>
    </location>
</feature>
<dbReference type="SMART" id="SM00384">
    <property type="entry name" value="AT_hook"/>
    <property type="match status" value="4"/>
</dbReference>
<feature type="compositionally biased region" description="Polar residues" evidence="1">
    <location>
        <begin position="449"/>
        <end position="460"/>
    </location>
</feature>
<accession>A0A1C7M8V8</accession>
<evidence type="ECO:0000313" key="2">
    <source>
        <dbReference type="EMBL" id="OBZ73360.1"/>
    </source>
</evidence>
<feature type="compositionally biased region" description="Low complexity" evidence="1">
    <location>
        <begin position="648"/>
        <end position="680"/>
    </location>
</feature>
<feature type="region of interest" description="Disordered" evidence="1">
    <location>
        <begin position="371"/>
        <end position="460"/>
    </location>
</feature>
<protein>
    <submittedName>
        <fullName evidence="2">Uncharacterized protein</fullName>
    </submittedName>
</protein>
<keyword evidence="3" id="KW-1185">Reference proteome</keyword>
<feature type="compositionally biased region" description="Polar residues" evidence="1">
    <location>
        <begin position="530"/>
        <end position="544"/>
    </location>
</feature>
<evidence type="ECO:0000256" key="1">
    <source>
        <dbReference type="SAM" id="MobiDB-lite"/>
    </source>
</evidence>
<organism evidence="2 3">
    <name type="scientific">Grifola frondosa</name>
    <name type="common">Maitake</name>
    <name type="synonym">Polyporus frondosus</name>
    <dbReference type="NCBI Taxonomy" id="5627"/>
    <lineage>
        <taxon>Eukaryota</taxon>
        <taxon>Fungi</taxon>
        <taxon>Dikarya</taxon>
        <taxon>Basidiomycota</taxon>
        <taxon>Agaricomycotina</taxon>
        <taxon>Agaricomycetes</taxon>
        <taxon>Polyporales</taxon>
        <taxon>Grifolaceae</taxon>
        <taxon>Grifola</taxon>
    </lineage>
</organism>
<dbReference type="GO" id="GO:0003677">
    <property type="term" value="F:DNA binding"/>
    <property type="evidence" value="ECO:0007669"/>
    <property type="project" value="InterPro"/>
</dbReference>
<feature type="compositionally biased region" description="Low complexity" evidence="1">
    <location>
        <begin position="32"/>
        <end position="46"/>
    </location>
</feature>
<dbReference type="PRINTS" id="PR00929">
    <property type="entry name" value="ATHOOK"/>
</dbReference>
<feature type="region of interest" description="Disordered" evidence="1">
    <location>
        <begin position="521"/>
        <end position="544"/>
    </location>
</feature>
<feature type="compositionally biased region" description="Basic and acidic residues" evidence="1">
    <location>
        <begin position="271"/>
        <end position="286"/>
    </location>
</feature>
<feature type="region of interest" description="Disordered" evidence="1">
    <location>
        <begin position="648"/>
        <end position="689"/>
    </location>
</feature>
<feature type="region of interest" description="Disordered" evidence="1">
    <location>
        <begin position="579"/>
        <end position="608"/>
    </location>
</feature>
<gene>
    <name evidence="2" type="ORF">A0H81_07157</name>
</gene>
<sequence>MSFLDSDHAFSSPKPAPKSPRRYAHFRYTYASRRSSMKSSSIVHSSPRQSDIGSRSPSHAHPTVSAFVPDVEIEMASYVGLPLVSGRPQHQPQPLYLVPSVPLWPAYIGAPIPRSSSSSKFVGASDAIAATHAAVHSPSPTQSLHDVHDDVEAGALLVAAGLSGTISTEQKGVPAKRGRGRPRGSKNKLRQSAPLTGENTMTDEGYATAVGKTGFETPQENVSIKRGPGRPRGSKNKPQQTVPSTKGHTADASTSISHISSTAHVTPGITNEHDTREKEDGEHEIISEAIAASAPTDVPAIKRKRGRPPGLRNLPPRIAPLESFLDDVPNVAEGNADTSKPDIEEARETVPIQQERVQSISHPAVTCAYIGAPPRSVSRRQQKGSDASEPQRPISMSISSRGFAQQHVTASSSTLRDARNIEQDDDHVAHENTQAPVKRARGRPRGSKNKPSLSLPTAIETQPQAQNGQVIRYMSELRQARLREMREEEKEIESISAPLPKQPSMPFGTISVATVSSMDAPVKRKGRPQGSLNKPGTQHGDGSTELTVLGKRQREDDALITPSASGWHIDFDNMSWKRVTSGTNSSEPMPSATPQSISKPAPVSQPALQPVSIHQPYVPQIMSSKSVLAPNSSFKPAAVKPKLKSSAAMQATSTSSPPIPSASSYIPTPQSSVVSTSSRQTKPMSEPEAEQAECSEYQTCEDLCNALACILSKQSALSVPGTLRSNARVVQESGMHIKVEDSMLTRIGAERRIVARVPYKFSSHGASGDAQRPCSGQMSVSIVEEDAPGMLKGLAKGMRMSVELAH</sequence>
<feature type="compositionally biased region" description="Polar residues" evidence="1">
    <location>
        <begin position="579"/>
        <end position="598"/>
    </location>
</feature>
<feature type="compositionally biased region" description="Polar residues" evidence="1">
    <location>
        <begin position="236"/>
        <end position="247"/>
    </location>
</feature>
<comment type="caution">
    <text evidence="2">The sequence shown here is derived from an EMBL/GenBank/DDBJ whole genome shotgun (WGS) entry which is preliminary data.</text>
</comment>
<feature type="compositionally biased region" description="Basic and acidic residues" evidence="1">
    <location>
        <begin position="416"/>
        <end position="430"/>
    </location>
</feature>
<feature type="region of interest" description="Disordered" evidence="1">
    <location>
        <begin position="168"/>
        <end position="317"/>
    </location>
</feature>
<evidence type="ECO:0000313" key="3">
    <source>
        <dbReference type="Proteomes" id="UP000092993"/>
    </source>
</evidence>
<dbReference type="AlphaFoldDB" id="A0A1C7M8V8"/>
<name>A0A1C7M8V8_GRIFR</name>
<feature type="region of interest" description="Disordered" evidence="1">
    <location>
        <begin position="1"/>
        <end position="61"/>
    </location>
</feature>
<feature type="compositionally biased region" description="Basic residues" evidence="1">
    <location>
        <begin position="438"/>
        <end position="448"/>
    </location>
</feature>
<reference evidence="2 3" key="1">
    <citation type="submission" date="2016-03" db="EMBL/GenBank/DDBJ databases">
        <title>Whole genome sequencing of Grifola frondosa 9006-11.</title>
        <authorList>
            <person name="Min B."/>
            <person name="Park H."/>
            <person name="Kim J.-G."/>
            <person name="Cho H."/>
            <person name="Oh Y.-L."/>
            <person name="Kong W.-S."/>
            <person name="Choi I.-G."/>
        </authorList>
    </citation>
    <scope>NUCLEOTIDE SEQUENCE [LARGE SCALE GENOMIC DNA]</scope>
    <source>
        <strain evidence="2 3">9006-11</strain>
    </source>
</reference>
<feature type="compositionally biased region" description="Basic residues" evidence="1">
    <location>
        <begin position="174"/>
        <end position="189"/>
    </location>
</feature>
<feature type="compositionally biased region" description="Low complexity" evidence="1">
    <location>
        <begin position="252"/>
        <end position="264"/>
    </location>
</feature>
<dbReference type="InterPro" id="IPR017956">
    <property type="entry name" value="AT_hook_DNA-bd_motif"/>
</dbReference>
<dbReference type="Proteomes" id="UP000092993">
    <property type="component" value="Unassembled WGS sequence"/>
</dbReference>
<feature type="compositionally biased region" description="Polar residues" evidence="1">
    <location>
        <begin position="394"/>
        <end position="415"/>
    </location>
</feature>
<dbReference type="EMBL" id="LUGG01000007">
    <property type="protein sequence ID" value="OBZ73360.1"/>
    <property type="molecule type" value="Genomic_DNA"/>
</dbReference>